<comment type="caution">
    <text evidence="8">The sequence shown here is derived from an EMBL/GenBank/DDBJ whole genome shotgun (WGS) entry which is preliminary data.</text>
</comment>
<dbReference type="InterPro" id="IPR001138">
    <property type="entry name" value="Zn2Cys6_DnaBD"/>
</dbReference>
<dbReference type="Pfam" id="PF04082">
    <property type="entry name" value="Fungal_trans"/>
    <property type="match status" value="1"/>
</dbReference>
<dbReference type="PANTHER" id="PTHR47338:SF3">
    <property type="entry name" value="C6 FINGER DOMAIN TRANSCRIPTION FACTOR DBAA-RELATED"/>
    <property type="match status" value="1"/>
</dbReference>
<name>A0ABR3SAW6_9PEZI</name>
<dbReference type="CDD" id="cd12148">
    <property type="entry name" value="fungal_TF_MHR"/>
    <property type="match status" value="1"/>
</dbReference>
<evidence type="ECO:0000313" key="8">
    <source>
        <dbReference type="EMBL" id="KAL1615748.1"/>
    </source>
</evidence>
<reference evidence="8 9" key="1">
    <citation type="submission" date="2024-02" db="EMBL/GenBank/DDBJ databases">
        <title>De novo assembly and annotation of 12 fungi associated with fruit tree decline syndrome in Ontario, Canada.</title>
        <authorList>
            <person name="Sulman M."/>
            <person name="Ellouze W."/>
            <person name="Ilyukhin E."/>
        </authorList>
    </citation>
    <scope>NUCLEOTIDE SEQUENCE [LARGE SCALE GENOMIC DNA]</scope>
    <source>
        <strain evidence="8 9">M1-105</strain>
    </source>
</reference>
<evidence type="ECO:0000256" key="6">
    <source>
        <dbReference type="ARBA" id="ARBA00023242"/>
    </source>
</evidence>
<sequence>MQTPLDSPPAAAPRSRQQAGLACDECRRRKLRCDRGQPHCGACRESGVVCNRTSTRQPRGPKKGHLRALQSRIVALERRLSDQNLGDEFVGFPEDSDAFAEPLQSLDDLLAHGLQNGPQQDAMASGSSNSSAVELVTPPPLLGSSPVDCISDLMRADLADRIDGRDHLYFDRAHTFCPMLSKRRYFSRARQPRCSDVDSFSCLQHAMWTLAVSMSSQFQYIQDDLYAYTRLMLESLELDSLQVDCIQIEQVQAWALLAIYEFMRVGYRRGWMSAGKCFRFAILMKLHNIDGLDGIAVNSSVTLSWAEIEERRRTFWMAYTIDRFISLLDQLPLTFDQHVVSIAPDPKANILTRLPAPEEEFQSDQAVVMEFLSELSLDRQPKTQSTFTEFIRLVTLCGQSLSHQQQGTVEHAYGCFSLDFWDRHQRLDTSLTQSIECMSLIDPCTVVFLDPMPLFTNMAAQAAVLLLCKASQTAPWGMEDHQEVIKEYESRALTAAQQMVHPFTPVLLYFCGDFLRSNNHLDPTFEMQTALQQGLQGLVYVNKIAQDCLSRLELPEL</sequence>
<evidence type="ECO:0000256" key="2">
    <source>
        <dbReference type="ARBA" id="ARBA00022723"/>
    </source>
</evidence>
<feature type="domain" description="Zn(2)-C6 fungal-type" evidence="7">
    <location>
        <begin position="22"/>
        <end position="52"/>
    </location>
</feature>
<dbReference type="CDD" id="cd00067">
    <property type="entry name" value="GAL4"/>
    <property type="match status" value="1"/>
</dbReference>
<keyword evidence="6" id="KW-0539">Nucleus</keyword>
<organism evidence="8 9">
    <name type="scientific">Neofusicoccum ribis</name>
    <dbReference type="NCBI Taxonomy" id="45134"/>
    <lineage>
        <taxon>Eukaryota</taxon>
        <taxon>Fungi</taxon>
        <taxon>Dikarya</taxon>
        <taxon>Ascomycota</taxon>
        <taxon>Pezizomycotina</taxon>
        <taxon>Dothideomycetes</taxon>
        <taxon>Dothideomycetes incertae sedis</taxon>
        <taxon>Botryosphaeriales</taxon>
        <taxon>Botryosphaeriaceae</taxon>
        <taxon>Neofusicoccum</taxon>
    </lineage>
</organism>
<dbReference type="InterPro" id="IPR050815">
    <property type="entry name" value="TF_fung"/>
</dbReference>
<evidence type="ECO:0000256" key="3">
    <source>
        <dbReference type="ARBA" id="ARBA00023015"/>
    </source>
</evidence>
<keyword evidence="4" id="KW-0238">DNA-binding</keyword>
<keyword evidence="2" id="KW-0479">Metal-binding</keyword>
<evidence type="ECO:0000256" key="5">
    <source>
        <dbReference type="ARBA" id="ARBA00023163"/>
    </source>
</evidence>
<evidence type="ECO:0000313" key="9">
    <source>
        <dbReference type="Proteomes" id="UP001521116"/>
    </source>
</evidence>
<proteinExistence type="predicted"/>
<accession>A0ABR3SAW6</accession>
<dbReference type="InterPro" id="IPR007219">
    <property type="entry name" value="XnlR_reg_dom"/>
</dbReference>
<keyword evidence="9" id="KW-1185">Reference proteome</keyword>
<dbReference type="PROSITE" id="PS00463">
    <property type="entry name" value="ZN2_CY6_FUNGAL_1"/>
    <property type="match status" value="1"/>
</dbReference>
<dbReference type="Pfam" id="PF00172">
    <property type="entry name" value="Zn_clus"/>
    <property type="match status" value="1"/>
</dbReference>
<keyword evidence="3" id="KW-0805">Transcription regulation</keyword>
<dbReference type="InterPro" id="IPR036864">
    <property type="entry name" value="Zn2-C6_fun-type_DNA-bd_sf"/>
</dbReference>
<dbReference type="SUPFAM" id="SSF57701">
    <property type="entry name" value="Zn2/Cys6 DNA-binding domain"/>
    <property type="match status" value="1"/>
</dbReference>
<protein>
    <recommendedName>
        <fullName evidence="7">Zn(2)-C6 fungal-type domain-containing protein</fullName>
    </recommendedName>
</protein>
<comment type="subcellular location">
    <subcellularLocation>
        <location evidence="1">Nucleus</location>
    </subcellularLocation>
</comment>
<keyword evidence="5" id="KW-0804">Transcription</keyword>
<dbReference type="Proteomes" id="UP001521116">
    <property type="component" value="Unassembled WGS sequence"/>
</dbReference>
<dbReference type="PROSITE" id="PS50048">
    <property type="entry name" value="ZN2_CY6_FUNGAL_2"/>
    <property type="match status" value="1"/>
</dbReference>
<dbReference type="Gene3D" id="4.10.240.10">
    <property type="entry name" value="Zn(2)-C6 fungal-type DNA-binding domain"/>
    <property type="match status" value="1"/>
</dbReference>
<evidence type="ECO:0000256" key="4">
    <source>
        <dbReference type="ARBA" id="ARBA00023125"/>
    </source>
</evidence>
<dbReference type="PANTHER" id="PTHR47338">
    <property type="entry name" value="ZN(II)2CYS6 TRANSCRIPTION FACTOR (EUROFUNG)-RELATED"/>
    <property type="match status" value="1"/>
</dbReference>
<dbReference type="EMBL" id="JAJVDC020000297">
    <property type="protein sequence ID" value="KAL1615748.1"/>
    <property type="molecule type" value="Genomic_DNA"/>
</dbReference>
<evidence type="ECO:0000259" key="7">
    <source>
        <dbReference type="PROSITE" id="PS50048"/>
    </source>
</evidence>
<evidence type="ECO:0000256" key="1">
    <source>
        <dbReference type="ARBA" id="ARBA00004123"/>
    </source>
</evidence>
<dbReference type="SMART" id="SM00066">
    <property type="entry name" value="GAL4"/>
    <property type="match status" value="1"/>
</dbReference>
<gene>
    <name evidence="8" type="ORF">SLS56_011703</name>
</gene>